<dbReference type="InterPro" id="IPR036452">
    <property type="entry name" value="Ribo_hydro-like"/>
</dbReference>
<accession>U1GS17</accession>
<keyword evidence="2" id="KW-0378">Hydrolase</keyword>
<dbReference type="InterPro" id="IPR023186">
    <property type="entry name" value="IUNH"/>
</dbReference>
<protein>
    <recommendedName>
        <fullName evidence="4">Inosine/uridine-preferring nucleoside hydrolase domain-containing protein</fullName>
    </recommendedName>
</protein>
<dbReference type="PANTHER" id="PTHR12304">
    <property type="entry name" value="INOSINE-URIDINE PREFERRING NUCLEOSIDE HYDROLASE"/>
    <property type="match status" value="1"/>
</dbReference>
<dbReference type="AlphaFoldDB" id="U1GS17"/>
<organism evidence="5 6">
    <name type="scientific">Endocarpon pusillum (strain Z07020 / HMAS-L-300199)</name>
    <name type="common">Lichen-forming fungus</name>
    <dbReference type="NCBI Taxonomy" id="1263415"/>
    <lineage>
        <taxon>Eukaryota</taxon>
        <taxon>Fungi</taxon>
        <taxon>Dikarya</taxon>
        <taxon>Ascomycota</taxon>
        <taxon>Pezizomycotina</taxon>
        <taxon>Eurotiomycetes</taxon>
        <taxon>Chaetothyriomycetidae</taxon>
        <taxon>Verrucariales</taxon>
        <taxon>Verrucariaceae</taxon>
        <taxon>Endocarpon</taxon>
    </lineage>
</organism>
<sequence length="497" mass="54589">MAPSQRIIIDTDPGIDDVFAILLALSAKAEELEVVLISVTFGNVEVRSCLRNIVAIFQVLEKELKWRRENGKPEGFEGMTKYKPLVAVGANGPLHEQLLMADYFHGPDGLAGIHESHPHLSPKDTWQKLFERPPPDTVISEVVDDQELAAEQSSFRPSLVPAHQEILRVLRENEADTVTVVAIGPLTNLALAAAEDTETFLRVREVVTMGGAIDLCGNVTPVAEFNVFADSVAAARIYALTSANPSSTMPPTPTHVDPSSVLPPYPTTLSRPLKLTLFPLDITELHTLTRGLFNTLTRPLIQLPSPSPLATWLTAFMQPMFTKIESLHHTSTNSSYQTASSGDSNDSNSASLSLHDPLCIYYILTHSSAKWMRSAQSPEDIRVDTTGQWTRGMTVVDRRRSRKRRGSEGARSYDLGDWLGSNSGNRVVRMVGGPRQGEEAFGREMLERDIPYIRTLGFPYVRSSDSDLDCPESLGSSAHAIEAVRPTVIALVSAQRQ</sequence>
<keyword evidence="6" id="KW-1185">Reference proteome</keyword>
<proteinExistence type="inferred from homology"/>
<keyword evidence="3" id="KW-0326">Glycosidase</keyword>
<dbReference type="EMBL" id="KE720818">
    <property type="protein sequence ID" value="ERF75153.1"/>
    <property type="molecule type" value="Genomic_DNA"/>
</dbReference>
<dbReference type="Gene3D" id="3.90.245.10">
    <property type="entry name" value="Ribonucleoside hydrolase-like"/>
    <property type="match status" value="1"/>
</dbReference>
<dbReference type="eggNOG" id="KOG2938">
    <property type="taxonomic scope" value="Eukaryota"/>
</dbReference>
<evidence type="ECO:0000259" key="4">
    <source>
        <dbReference type="Pfam" id="PF01156"/>
    </source>
</evidence>
<gene>
    <name evidence="5" type="ORF">EPUS_06193</name>
</gene>
<dbReference type="OrthoDB" id="5783963at2759"/>
<dbReference type="PANTHER" id="PTHR12304:SF56">
    <property type="entry name" value="HYDROLASE, PUTATIVE (AFU_ORTHOLOGUE AFUA_1G11790)-RELATED"/>
    <property type="match status" value="1"/>
</dbReference>
<name>U1GS17_ENDPU</name>
<evidence type="ECO:0000313" key="5">
    <source>
        <dbReference type="EMBL" id="ERF75153.1"/>
    </source>
</evidence>
<dbReference type="GO" id="GO:0005829">
    <property type="term" value="C:cytosol"/>
    <property type="evidence" value="ECO:0007669"/>
    <property type="project" value="TreeGrafter"/>
</dbReference>
<dbReference type="GeneID" id="19241137"/>
<evidence type="ECO:0000256" key="3">
    <source>
        <dbReference type="ARBA" id="ARBA00023295"/>
    </source>
</evidence>
<comment type="similarity">
    <text evidence="1">Belongs to the IUNH family.</text>
</comment>
<dbReference type="Proteomes" id="UP000019373">
    <property type="component" value="Unassembled WGS sequence"/>
</dbReference>
<dbReference type="HOGENOM" id="CLU_036838_9_0_1"/>
<feature type="domain" description="Inosine/uridine-preferring nucleoside hydrolase" evidence="4">
    <location>
        <begin position="7"/>
        <end position="404"/>
    </location>
</feature>
<dbReference type="OMA" id="WFAKMFL"/>
<dbReference type="RefSeq" id="XP_007787500.1">
    <property type="nucleotide sequence ID" value="XM_007789310.1"/>
</dbReference>
<evidence type="ECO:0000256" key="2">
    <source>
        <dbReference type="ARBA" id="ARBA00022801"/>
    </source>
</evidence>
<dbReference type="GO" id="GO:0006152">
    <property type="term" value="P:purine nucleoside catabolic process"/>
    <property type="evidence" value="ECO:0007669"/>
    <property type="project" value="TreeGrafter"/>
</dbReference>
<dbReference type="GO" id="GO:0008477">
    <property type="term" value="F:purine nucleosidase activity"/>
    <property type="evidence" value="ECO:0007669"/>
    <property type="project" value="TreeGrafter"/>
</dbReference>
<dbReference type="Pfam" id="PF01156">
    <property type="entry name" value="IU_nuc_hydro"/>
    <property type="match status" value="1"/>
</dbReference>
<dbReference type="SUPFAM" id="SSF53590">
    <property type="entry name" value="Nucleoside hydrolase"/>
    <property type="match status" value="1"/>
</dbReference>
<dbReference type="InterPro" id="IPR001910">
    <property type="entry name" value="Inosine/uridine_hydrolase_dom"/>
</dbReference>
<evidence type="ECO:0000256" key="1">
    <source>
        <dbReference type="ARBA" id="ARBA00009176"/>
    </source>
</evidence>
<evidence type="ECO:0000313" key="6">
    <source>
        <dbReference type="Proteomes" id="UP000019373"/>
    </source>
</evidence>
<reference evidence="6" key="1">
    <citation type="journal article" date="2014" name="BMC Genomics">
        <title>Genome characteristics reveal the impact of lichenization on lichen-forming fungus Endocarpon pusillum Hedwig (Verrucariales, Ascomycota).</title>
        <authorList>
            <person name="Wang Y.-Y."/>
            <person name="Liu B."/>
            <person name="Zhang X.-Y."/>
            <person name="Zhou Q.-M."/>
            <person name="Zhang T."/>
            <person name="Li H."/>
            <person name="Yu Y.-F."/>
            <person name="Zhang X.-L."/>
            <person name="Hao X.-Y."/>
            <person name="Wang M."/>
            <person name="Wang L."/>
            <person name="Wei J.-C."/>
        </authorList>
    </citation>
    <scope>NUCLEOTIDE SEQUENCE [LARGE SCALE GENOMIC DNA]</scope>
    <source>
        <strain evidence="6">Z07020 / HMAS-L-300199</strain>
    </source>
</reference>